<feature type="transmembrane region" description="Helical" evidence="1">
    <location>
        <begin position="6"/>
        <end position="24"/>
    </location>
</feature>
<dbReference type="AlphaFoldDB" id="L9X1T5"/>
<sequence>MAPAIVHFLVGAALVLLLVTPLALRYRLPTWLPLWLVAVGGLWGLFPDIHHIAPVYETELYAFHNSQWADLFAFHYTLDRPAVRARYNGSIFWSIVLFLAASATFTAAAAANARTAVDETPAPHLVALATATIPALLVGVAAVGGPF</sequence>
<name>L9X1T5_9EURY</name>
<evidence type="ECO:0000313" key="3">
    <source>
        <dbReference type="Proteomes" id="UP000011688"/>
    </source>
</evidence>
<evidence type="ECO:0000313" key="2">
    <source>
        <dbReference type="EMBL" id="ELY54528.1"/>
    </source>
</evidence>
<keyword evidence="1" id="KW-0472">Membrane</keyword>
<dbReference type="eggNOG" id="arCOG11959">
    <property type="taxonomic scope" value="Archaea"/>
</dbReference>
<dbReference type="Proteomes" id="UP000011688">
    <property type="component" value="Unassembled WGS sequence"/>
</dbReference>
<organism evidence="2 3">
    <name type="scientific">Natronococcus amylolyticus DSM 10524</name>
    <dbReference type="NCBI Taxonomy" id="1227497"/>
    <lineage>
        <taxon>Archaea</taxon>
        <taxon>Methanobacteriati</taxon>
        <taxon>Methanobacteriota</taxon>
        <taxon>Stenosarchaea group</taxon>
        <taxon>Halobacteria</taxon>
        <taxon>Halobacteriales</taxon>
        <taxon>Natrialbaceae</taxon>
        <taxon>Natronococcus</taxon>
    </lineage>
</organism>
<protein>
    <submittedName>
        <fullName evidence="2">Uncharacterized protein</fullName>
    </submittedName>
</protein>
<feature type="transmembrane region" description="Helical" evidence="1">
    <location>
        <begin position="125"/>
        <end position="144"/>
    </location>
</feature>
<keyword evidence="1" id="KW-0812">Transmembrane</keyword>
<accession>L9X1T5</accession>
<dbReference type="EMBL" id="AOIB01000036">
    <property type="protein sequence ID" value="ELY54528.1"/>
    <property type="molecule type" value="Genomic_DNA"/>
</dbReference>
<gene>
    <name evidence="2" type="ORF">C491_18039</name>
</gene>
<reference evidence="2 3" key="1">
    <citation type="journal article" date="2014" name="PLoS Genet.">
        <title>Phylogenetically driven sequencing of extremely halophilic archaea reveals strategies for static and dynamic osmo-response.</title>
        <authorList>
            <person name="Becker E.A."/>
            <person name="Seitzer P.M."/>
            <person name="Tritt A."/>
            <person name="Larsen D."/>
            <person name="Krusor M."/>
            <person name="Yao A.I."/>
            <person name="Wu D."/>
            <person name="Madern D."/>
            <person name="Eisen J.A."/>
            <person name="Darling A.E."/>
            <person name="Facciotti M.T."/>
        </authorList>
    </citation>
    <scope>NUCLEOTIDE SEQUENCE [LARGE SCALE GENOMIC DNA]</scope>
    <source>
        <strain evidence="2 3">DSM 10524</strain>
    </source>
</reference>
<dbReference type="RefSeq" id="WP_005558754.1">
    <property type="nucleotide sequence ID" value="NZ_AOIB01000036.1"/>
</dbReference>
<evidence type="ECO:0000256" key="1">
    <source>
        <dbReference type="SAM" id="Phobius"/>
    </source>
</evidence>
<keyword evidence="1" id="KW-1133">Transmembrane helix</keyword>
<feature type="transmembrane region" description="Helical" evidence="1">
    <location>
        <begin position="91"/>
        <end position="113"/>
    </location>
</feature>
<proteinExistence type="predicted"/>
<dbReference type="OrthoDB" id="236291at2157"/>
<feature type="transmembrane region" description="Helical" evidence="1">
    <location>
        <begin position="31"/>
        <end position="53"/>
    </location>
</feature>
<comment type="caution">
    <text evidence="2">The sequence shown here is derived from an EMBL/GenBank/DDBJ whole genome shotgun (WGS) entry which is preliminary data.</text>
</comment>
<keyword evidence="3" id="KW-1185">Reference proteome</keyword>